<feature type="domain" description="LysR substrate-binding" evidence="1">
    <location>
        <begin position="16"/>
        <end position="125"/>
    </location>
</feature>
<evidence type="ECO:0000259" key="1">
    <source>
        <dbReference type="Pfam" id="PF03466"/>
    </source>
</evidence>
<dbReference type="Pfam" id="PF03466">
    <property type="entry name" value="LysR_substrate"/>
    <property type="match status" value="1"/>
</dbReference>
<keyword evidence="3" id="KW-1185">Reference proteome</keyword>
<dbReference type="RefSeq" id="WP_374729569.1">
    <property type="nucleotide sequence ID" value="NZ_FCON02000021.1"/>
</dbReference>
<sequence>MIQSKTVILSHPIRPSLSSGFVAARELAHRYGTVVRALALRQLQTQQFDLQELRHETFLSCEAGSGTRTVADLMLRNHLFTPAGIVTLDSDESGKQAMMASMGISLVSLHTPRLELRTREIAIPPGKRNAHRSDVAERPY</sequence>
<proteinExistence type="predicted"/>
<name>A0A158HZP0_9BURK</name>
<protein>
    <submittedName>
        <fullName evidence="2">HTH-type transcriptional regulator CysL</fullName>
    </submittedName>
</protein>
<evidence type="ECO:0000313" key="2">
    <source>
        <dbReference type="EMBL" id="SAL49812.1"/>
    </source>
</evidence>
<dbReference type="InterPro" id="IPR005119">
    <property type="entry name" value="LysR_subst-bd"/>
</dbReference>
<comment type="caution">
    <text evidence="2">The sequence shown here is derived from an EMBL/GenBank/DDBJ whole genome shotgun (WGS) entry which is preliminary data.</text>
</comment>
<dbReference type="Proteomes" id="UP000054770">
    <property type="component" value="Unassembled WGS sequence"/>
</dbReference>
<dbReference type="EMBL" id="FCON02000021">
    <property type="protein sequence ID" value="SAL49812.1"/>
    <property type="molecule type" value="Genomic_DNA"/>
</dbReference>
<accession>A0A158HZP0</accession>
<dbReference type="SUPFAM" id="SSF53850">
    <property type="entry name" value="Periplasmic binding protein-like II"/>
    <property type="match status" value="1"/>
</dbReference>
<organism evidence="2 3">
    <name type="scientific">Caballeronia choica</name>
    <dbReference type="NCBI Taxonomy" id="326476"/>
    <lineage>
        <taxon>Bacteria</taxon>
        <taxon>Pseudomonadati</taxon>
        <taxon>Pseudomonadota</taxon>
        <taxon>Betaproteobacteria</taxon>
        <taxon>Burkholderiales</taxon>
        <taxon>Burkholderiaceae</taxon>
        <taxon>Caballeronia</taxon>
    </lineage>
</organism>
<dbReference type="AlphaFoldDB" id="A0A158HZP0"/>
<gene>
    <name evidence="2" type="primary">cysL</name>
    <name evidence="2" type="ORF">AWB68_02475</name>
</gene>
<evidence type="ECO:0000313" key="3">
    <source>
        <dbReference type="Proteomes" id="UP000054770"/>
    </source>
</evidence>
<reference evidence="2" key="1">
    <citation type="submission" date="2016-01" db="EMBL/GenBank/DDBJ databases">
        <authorList>
            <person name="Peeters C."/>
        </authorList>
    </citation>
    <scope>NUCLEOTIDE SEQUENCE [LARGE SCALE GENOMIC DNA]</scope>
    <source>
        <strain evidence="2">LMG 22940</strain>
    </source>
</reference>
<dbReference type="Gene3D" id="3.40.190.10">
    <property type="entry name" value="Periplasmic binding protein-like II"/>
    <property type="match status" value="1"/>
</dbReference>